<reference evidence="11 12" key="1">
    <citation type="submission" date="2018-11" db="EMBL/GenBank/DDBJ databases">
        <authorList>
            <consortium name="Pathogen Informatics"/>
        </authorList>
    </citation>
    <scope>NUCLEOTIDE SEQUENCE [LARGE SCALE GENOMIC DNA]</scope>
    <source>
        <strain evidence="11 12">NST_G2</strain>
    </source>
</reference>
<keyword evidence="4 10" id="KW-0812">Transmembrane</keyword>
<dbReference type="Proteomes" id="UP000275846">
    <property type="component" value="Unassembled WGS sequence"/>
</dbReference>
<dbReference type="AlphaFoldDB" id="A0A3P7CJW2"/>
<evidence type="ECO:0000256" key="10">
    <source>
        <dbReference type="SAM" id="Phobius"/>
    </source>
</evidence>
<keyword evidence="6" id="KW-0406">Ion transport</keyword>
<dbReference type="GO" id="GO:0005886">
    <property type="term" value="C:plasma membrane"/>
    <property type="evidence" value="ECO:0007669"/>
    <property type="project" value="InterPro"/>
</dbReference>
<evidence type="ECO:0000256" key="6">
    <source>
        <dbReference type="ARBA" id="ARBA00023065"/>
    </source>
</evidence>
<keyword evidence="7 10" id="KW-0472">Membrane</keyword>
<evidence type="ECO:0000256" key="9">
    <source>
        <dbReference type="ARBA" id="ARBA00023303"/>
    </source>
</evidence>
<evidence type="ECO:0000256" key="1">
    <source>
        <dbReference type="ARBA" id="ARBA00004308"/>
    </source>
</evidence>
<dbReference type="GO" id="GO:0070588">
    <property type="term" value="P:calcium ion transmembrane transport"/>
    <property type="evidence" value="ECO:0007669"/>
    <property type="project" value="TreeGrafter"/>
</dbReference>
<dbReference type="EMBL" id="UYSU01034177">
    <property type="protein sequence ID" value="VDL93896.1"/>
    <property type="molecule type" value="Genomic_DNA"/>
</dbReference>
<evidence type="ECO:0000256" key="7">
    <source>
        <dbReference type="ARBA" id="ARBA00023136"/>
    </source>
</evidence>
<evidence type="ECO:0000313" key="12">
    <source>
        <dbReference type="Proteomes" id="UP000275846"/>
    </source>
</evidence>
<sequence>MTKAKRRQHKRPRRDVIMGWWNELTSSMFDYETQKVVQINSKKIGCTFRLIQLGIILYVIIWVMIYEKGYQSFDEAVSGVTAKLKGVAFANLTNNSNIGAMVWDAADYVIPPQQRSAFFVMTNLVITPGQTLGACEEAHDVYGNDCQSDADCQAGNIVMLGSGVQTGNCVKRRNILSWMDKKFLFTCRYNPYDEKMKYCPIFSLGDIMNYTDAENKEIWRQGGMVSIHIEWNCNLDFDEEQCLPKYVFRRLDDFDSIVGKGWNFRYSYHYMENGTRMRNLIKAYGIQFFITVYGKGGKFNMLTFSMNLGSGLALLGIATVLCDMIVLNVTRKRNLYRDAKVDLVAQQKKLVKKRYLQFAESQCDQKHRGSEEGMNSECRSRDDCEACFVVGSSASGE</sequence>
<dbReference type="OrthoDB" id="494673at2759"/>
<proteinExistence type="inferred from homology"/>
<keyword evidence="3" id="KW-0813">Transport</keyword>
<evidence type="ECO:0000256" key="3">
    <source>
        <dbReference type="ARBA" id="ARBA00022448"/>
    </source>
</evidence>
<evidence type="ECO:0000256" key="2">
    <source>
        <dbReference type="ARBA" id="ARBA00009848"/>
    </source>
</evidence>
<dbReference type="PANTHER" id="PTHR10125:SF31">
    <property type="entry name" value="P2X RECEPTOR E"/>
    <property type="match status" value="1"/>
</dbReference>
<dbReference type="GO" id="GO:0012505">
    <property type="term" value="C:endomembrane system"/>
    <property type="evidence" value="ECO:0007669"/>
    <property type="project" value="UniProtKB-SubCell"/>
</dbReference>
<gene>
    <name evidence="11" type="ORF">SSLN_LOCUS7511</name>
</gene>
<dbReference type="STRING" id="70667.A0A3P7CJW2"/>
<evidence type="ECO:0000313" key="11">
    <source>
        <dbReference type="EMBL" id="VDL93896.1"/>
    </source>
</evidence>
<comment type="subcellular location">
    <subcellularLocation>
        <location evidence="1">Endomembrane system</location>
    </subcellularLocation>
</comment>
<dbReference type="GO" id="GO:0033198">
    <property type="term" value="P:response to ATP"/>
    <property type="evidence" value="ECO:0007669"/>
    <property type="project" value="InterPro"/>
</dbReference>
<keyword evidence="8" id="KW-1071">Ligand-gated ion channel</keyword>
<evidence type="ECO:0000256" key="5">
    <source>
        <dbReference type="ARBA" id="ARBA00022989"/>
    </source>
</evidence>
<dbReference type="Gene3D" id="2.60.490.10">
    <property type="entry name" value="atp-gated p2x4 ion channel domain"/>
    <property type="match status" value="2"/>
</dbReference>
<dbReference type="PRINTS" id="PR01307">
    <property type="entry name" value="P2XRECEPTOR"/>
</dbReference>
<evidence type="ECO:0000256" key="8">
    <source>
        <dbReference type="ARBA" id="ARBA00023286"/>
    </source>
</evidence>
<dbReference type="InterPro" id="IPR001429">
    <property type="entry name" value="P2X_purnocptor"/>
</dbReference>
<dbReference type="InterPro" id="IPR059116">
    <property type="entry name" value="P2X_receptor"/>
</dbReference>
<dbReference type="Pfam" id="PF00864">
    <property type="entry name" value="P2X_receptor"/>
    <property type="match status" value="1"/>
</dbReference>
<protein>
    <submittedName>
        <fullName evidence="11">Uncharacterized protein</fullName>
    </submittedName>
</protein>
<accession>A0A3P7CJW2</accession>
<dbReference type="PANTHER" id="PTHR10125">
    <property type="entry name" value="P2X PURINOCEPTOR"/>
    <property type="match status" value="1"/>
</dbReference>
<keyword evidence="12" id="KW-1185">Reference proteome</keyword>
<dbReference type="GO" id="GO:0004931">
    <property type="term" value="F:extracellularly ATP-gated monoatomic cation channel activity"/>
    <property type="evidence" value="ECO:0007669"/>
    <property type="project" value="InterPro"/>
</dbReference>
<comment type="similarity">
    <text evidence="2">Belongs to the P2X receptor family.</text>
</comment>
<keyword evidence="9" id="KW-0407">Ion channel</keyword>
<name>A0A3P7CJW2_SCHSO</name>
<organism evidence="11 12">
    <name type="scientific">Schistocephalus solidus</name>
    <name type="common">Tapeworm</name>
    <dbReference type="NCBI Taxonomy" id="70667"/>
    <lineage>
        <taxon>Eukaryota</taxon>
        <taxon>Metazoa</taxon>
        <taxon>Spiralia</taxon>
        <taxon>Lophotrochozoa</taxon>
        <taxon>Platyhelminthes</taxon>
        <taxon>Cestoda</taxon>
        <taxon>Eucestoda</taxon>
        <taxon>Diphyllobothriidea</taxon>
        <taxon>Diphyllobothriidae</taxon>
        <taxon>Schistocephalus</taxon>
    </lineage>
</organism>
<keyword evidence="5 10" id="KW-1133">Transmembrane helix</keyword>
<dbReference type="InterPro" id="IPR027309">
    <property type="entry name" value="P2X_extracellular_dom_sf"/>
</dbReference>
<feature type="transmembrane region" description="Helical" evidence="10">
    <location>
        <begin position="48"/>
        <end position="66"/>
    </location>
</feature>
<dbReference type="GO" id="GO:0001614">
    <property type="term" value="F:purinergic nucleotide receptor activity"/>
    <property type="evidence" value="ECO:0007669"/>
    <property type="project" value="InterPro"/>
</dbReference>
<dbReference type="GO" id="GO:0098794">
    <property type="term" value="C:postsynapse"/>
    <property type="evidence" value="ECO:0007669"/>
    <property type="project" value="GOC"/>
</dbReference>
<evidence type="ECO:0000256" key="4">
    <source>
        <dbReference type="ARBA" id="ARBA00022692"/>
    </source>
</evidence>
<feature type="transmembrane region" description="Helical" evidence="10">
    <location>
        <begin position="308"/>
        <end position="330"/>
    </location>
</feature>